<dbReference type="RefSeq" id="WP_134483412.1">
    <property type="nucleotide sequence ID" value="NZ_LR216287.1"/>
</dbReference>
<reference evidence="1 2" key="1">
    <citation type="submission" date="2019-02" db="EMBL/GenBank/DDBJ databases">
        <authorList>
            <person name="Lehtovirta-Morley E L."/>
        </authorList>
    </citation>
    <scope>NUCLEOTIDE SEQUENCE [LARGE SCALE GENOMIC DNA]</scope>
    <source>
        <strain evidence="1">NFRAN1</strain>
    </source>
</reference>
<organism evidence="1 2">
    <name type="scientific">Candidatus Nitrosocosmicus franklandianus</name>
    <dbReference type="NCBI Taxonomy" id="1798806"/>
    <lineage>
        <taxon>Archaea</taxon>
        <taxon>Nitrososphaerota</taxon>
        <taxon>Nitrososphaeria</taxon>
        <taxon>Nitrososphaerales</taxon>
        <taxon>Nitrososphaeraceae</taxon>
        <taxon>Candidatus Nitrosocosmicus</taxon>
    </lineage>
</organism>
<keyword evidence="2" id="KW-1185">Reference proteome</keyword>
<evidence type="ECO:0000313" key="1">
    <source>
        <dbReference type="EMBL" id="VFJ13485.1"/>
    </source>
</evidence>
<name>A0A484IBS1_9ARCH</name>
<dbReference type="Proteomes" id="UP000294299">
    <property type="component" value="Chromosome NFRAN"/>
</dbReference>
<dbReference type="AlphaFoldDB" id="A0A484IBS1"/>
<sequence>MLATLLAPTSPKDCHDHRKYRNIAGMSFGYPSIGEKFIDEFSSVEPPVLQNKKLSFYLLENHKLVDRFKFSDSDIDLISHKVKEI</sequence>
<gene>
    <name evidence="1" type="ORF">NFRAN_1163</name>
</gene>
<dbReference type="KEGG" id="nfn:NFRAN_1163"/>
<dbReference type="GeneID" id="39420577"/>
<proteinExistence type="predicted"/>
<protein>
    <submittedName>
        <fullName evidence="1">Uncharacterized protein</fullName>
    </submittedName>
</protein>
<accession>A0A484IBS1</accession>
<evidence type="ECO:0000313" key="2">
    <source>
        <dbReference type="Proteomes" id="UP000294299"/>
    </source>
</evidence>
<dbReference type="EMBL" id="LR216287">
    <property type="protein sequence ID" value="VFJ13485.1"/>
    <property type="molecule type" value="Genomic_DNA"/>
</dbReference>